<dbReference type="CDD" id="cd00130">
    <property type="entry name" value="PAS"/>
    <property type="match status" value="1"/>
</dbReference>
<proteinExistence type="inferred from homology"/>
<dbReference type="FunFam" id="1.10.287.950:FF:000001">
    <property type="entry name" value="Methyl-accepting chemotaxis sensory transducer"/>
    <property type="match status" value="1"/>
</dbReference>
<dbReference type="InterPro" id="IPR004090">
    <property type="entry name" value="Chemotax_Me-accpt_rcpt"/>
</dbReference>
<evidence type="ECO:0000259" key="6">
    <source>
        <dbReference type="PROSITE" id="PS50111"/>
    </source>
</evidence>
<dbReference type="Pfam" id="PF00015">
    <property type="entry name" value="MCPsignal"/>
    <property type="match status" value="1"/>
</dbReference>
<dbReference type="CDD" id="cd06225">
    <property type="entry name" value="HAMP"/>
    <property type="match status" value="1"/>
</dbReference>
<evidence type="ECO:0000256" key="5">
    <source>
        <dbReference type="SAM" id="Phobius"/>
    </source>
</evidence>
<dbReference type="SMART" id="SM00091">
    <property type="entry name" value="PAS"/>
    <property type="match status" value="1"/>
</dbReference>
<dbReference type="GO" id="GO:0007165">
    <property type="term" value="P:signal transduction"/>
    <property type="evidence" value="ECO:0007669"/>
    <property type="project" value="UniProtKB-KW"/>
</dbReference>
<evidence type="ECO:0000256" key="4">
    <source>
        <dbReference type="SAM" id="MobiDB-lite"/>
    </source>
</evidence>
<dbReference type="PROSITE" id="PS50111">
    <property type="entry name" value="CHEMOTAXIS_TRANSDUC_2"/>
    <property type="match status" value="1"/>
</dbReference>
<dbReference type="CDD" id="cd11386">
    <property type="entry name" value="MCP_signal"/>
    <property type="match status" value="1"/>
</dbReference>
<dbReference type="InterPro" id="IPR000014">
    <property type="entry name" value="PAS"/>
</dbReference>
<feature type="domain" description="Methyl-accepting transducer" evidence="6">
    <location>
        <begin position="268"/>
        <end position="497"/>
    </location>
</feature>
<comment type="similarity">
    <text evidence="2">Belongs to the methyl-accepting chemotaxis (MCP) protein family.</text>
</comment>
<dbReference type="Pfam" id="PF00672">
    <property type="entry name" value="HAMP"/>
    <property type="match status" value="1"/>
</dbReference>
<evidence type="ECO:0000256" key="3">
    <source>
        <dbReference type="PROSITE-ProRule" id="PRU00284"/>
    </source>
</evidence>
<dbReference type="SMART" id="SM00283">
    <property type="entry name" value="MA"/>
    <property type="match status" value="1"/>
</dbReference>
<dbReference type="Gene3D" id="3.30.450.20">
    <property type="entry name" value="PAS domain"/>
    <property type="match status" value="1"/>
</dbReference>
<sequence length="540" mass="57417">MRMNLPVTGREYRFPAGQTLVSTTDLKGRILYCNPSFIEVSGFTKEELLGQPHNMIRHPDMPEEAFRDMWHTIASGLPWSAMVKNRRKDGDHYWVMANVTPLMDGAHVSGYMSVRTEPSRAQIDAAQALYDAMRSEAGKGHLVHGLDAGRLVRRDLLGRVVERMRLGLGGKLWMLFVLEGLVAGLAMAGGVWVAMAAAALFAVGAAWAAAQLTVAPLRGPLRFANRMAGGDLTQALMAVRDDEIGQLAKAMNQLNVNLQSVVRDARNEARDMQSASRDIASGNHELSRRTESQASSLQQTAVSMEEITRTVQQTATSAQQATQRANDATAVAEKSNAAVDAVARTMEAIRVSSSKVADIIQVIDSIAFQTNILALNAAVEAARAGEQGRGFAVVAAEVRALAQRSAGAAREIKGLIEAAAAEVQSGNLHVGHARATMQESVTAIQSVSSLIGDIERATLEQLDGISQVNTAVANLDSITQQNAAMVEQIAASAAALQGQSETMTDTVSVFKLEAGVAPSSAADAVALRRAAKTAQLALSS</sequence>
<dbReference type="PROSITE" id="PS50112">
    <property type="entry name" value="PAS"/>
    <property type="match status" value="1"/>
</dbReference>
<evidence type="ECO:0000259" key="7">
    <source>
        <dbReference type="PROSITE" id="PS50112"/>
    </source>
</evidence>
<feature type="region of interest" description="Disordered" evidence="4">
    <location>
        <begin position="269"/>
        <end position="297"/>
    </location>
</feature>
<dbReference type="KEGG" id="amon:H9L24_01415"/>
<keyword evidence="5" id="KW-0812">Transmembrane</keyword>
<dbReference type="Gene3D" id="1.10.287.950">
    <property type="entry name" value="Methyl-accepting chemotaxis protein"/>
    <property type="match status" value="1"/>
</dbReference>
<feature type="domain" description="PAS" evidence="7">
    <location>
        <begin position="25"/>
        <end position="60"/>
    </location>
</feature>
<dbReference type="SUPFAM" id="SSF58104">
    <property type="entry name" value="Methyl-accepting chemotaxis protein (MCP) signaling domain"/>
    <property type="match status" value="1"/>
</dbReference>
<name>A0A7H0HGN0_9BURK</name>
<dbReference type="PANTHER" id="PTHR43531">
    <property type="entry name" value="PROTEIN ICFG"/>
    <property type="match status" value="1"/>
</dbReference>
<dbReference type="GO" id="GO:0004888">
    <property type="term" value="F:transmembrane signaling receptor activity"/>
    <property type="evidence" value="ECO:0007669"/>
    <property type="project" value="InterPro"/>
</dbReference>
<dbReference type="PANTHER" id="PTHR43531:SF7">
    <property type="entry name" value="AEROTAXIS RECEPTOR"/>
    <property type="match status" value="1"/>
</dbReference>
<dbReference type="GO" id="GO:0005886">
    <property type="term" value="C:plasma membrane"/>
    <property type="evidence" value="ECO:0007669"/>
    <property type="project" value="TreeGrafter"/>
</dbReference>
<gene>
    <name evidence="9" type="ORF">H9L24_01415</name>
</gene>
<keyword evidence="5" id="KW-1133">Transmembrane helix</keyword>
<dbReference type="SUPFAM" id="SSF55785">
    <property type="entry name" value="PYP-like sensor domain (PAS domain)"/>
    <property type="match status" value="1"/>
</dbReference>
<evidence type="ECO:0000313" key="9">
    <source>
        <dbReference type="EMBL" id="QNP59696.1"/>
    </source>
</evidence>
<dbReference type="RefSeq" id="WP_187736678.1">
    <property type="nucleotide sequence ID" value="NZ_CP060790.1"/>
</dbReference>
<dbReference type="Proteomes" id="UP000516057">
    <property type="component" value="Chromosome"/>
</dbReference>
<dbReference type="PRINTS" id="PR00260">
    <property type="entry name" value="CHEMTRNSDUCR"/>
</dbReference>
<evidence type="ECO:0000259" key="8">
    <source>
        <dbReference type="PROSITE" id="PS50885"/>
    </source>
</evidence>
<keyword evidence="5" id="KW-0472">Membrane</keyword>
<protein>
    <submittedName>
        <fullName evidence="9">PAS domain-containing protein</fullName>
    </submittedName>
</protein>
<dbReference type="NCBIfam" id="TIGR00229">
    <property type="entry name" value="sensory_box"/>
    <property type="match status" value="1"/>
</dbReference>
<dbReference type="EMBL" id="CP060790">
    <property type="protein sequence ID" value="QNP59696.1"/>
    <property type="molecule type" value="Genomic_DNA"/>
</dbReference>
<dbReference type="InterPro" id="IPR003660">
    <property type="entry name" value="HAMP_dom"/>
</dbReference>
<keyword evidence="10" id="KW-1185">Reference proteome</keyword>
<organism evidence="9 10">
    <name type="scientific">Paenacidovorax monticola</name>
    <dbReference type="NCBI Taxonomy" id="1926868"/>
    <lineage>
        <taxon>Bacteria</taxon>
        <taxon>Pseudomonadati</taxon>
        <taxon>Pseudomonadota</taxon>
        <taxon>Betaproteobacteria</taxon>
        <taxon>Burkholderiales</taxon>
        <taxon>Comamonadaceae</taxon>
        <taxon>Paenacidovorax</taxon>
    </lineage>
</organism>
<evidence type="ECO:0000313" key="10">
    <source>
        <dbReference type="Proteomes" id="UP000516057"/>
    </source>
</evidence>
<dbReference type="InterPro" id="IPR035965">
    <property type="entry name" value="PAS-like_dom_sf"/>
</dbReference>
<dbReference type="InterPro" id="IPR004089">
    <property type="entry name" value="MCPsignal_dom"/>
</dbReference>
<dbReference type="GO" id="GO:0006935">
    <property type="term" value="P:chemotaxis"/>
    <property type="evidence" value="ECO:0007669"/>
    <property type="project" value="InterPro"/>
</dbReference>
<feature type="transmembrane region" description="Helical" evidence="5">
    <location>
        <begin position="172"/>
        <end position="192"/>
    </location>
</feature>
<evidence type="ECO:0000256" key="2">
    <source>
        <dbReference type="ARBA" id="ARBA00029447"/>
    </source>
</evidence>
<dbReference type="SMART" id="SM00304">
    <property type="entry name" value="HAMP"/>
    <property type="match status" value="1"/>
</dbReference>
<keyword evidence="3" id="KW-0807">Transducer</keyword>
<accession>A0A7H0HGN0</accession>
<dbReference type="AlphaFoldDB" id="A0A7H0HGN0"/>
<dbReference type="Pfam" id="PF08447">
    <property type="entry name" value="PAS_3"/>
    <property type="match status" value="1"/>
</dbReference>
<reference evidence="9 10" key="1">
    <citation type="submission" date="2020-08" db="EMBL/GenBank/DDBJ databases">
        <title>Genome sequence of Acidovorax monticola KACC 19171T.</title>
        <authorList>
            <person name="Hyun D.-W."/>
            <person name="Bae J.-W."/>
        </authorList>
    </citation>
    <scope>NUCLEOTIDE SEQUENCE [LARGE SCALE GENOMIC DNA]</scope>
    <source>
        <strain evidence="9 10">KACC 19171</strain>
    </source>
</reference>
<dbReference type="InterPro" id="IPR051310">
    <property type="entry name" value="MCP_chemotaxis"/>
</dbReference>
<feature type="domain" description="HAMP" evidence="8">
    <location>
        <begin position="211"/>
        <end position="263"/>
    </location>
</feature>
<comment type="subcellular location">
    <subcellularLocation>
        <location evidence="1">Membrane</location>
    </subcellularLocation>
</comment>
<dbReference type="InterPro" id="IPR013655">
    <property type="entry name" value="PAS_fold_3"/>
</dbReference>
<dbReference type="PROSITE" id="PS50885">
    <property type="entry name" value="HAMP"/>
    <property type="match status" value="1"/>
</dbReference>
<evidence type="ECO:0000256" key="1">
    <source>
        <dbReference type="ARBA" id="ARBA00004370"/>
    </source>
</evidence>